<protein>
    <submittedName>
        <fullName evidence="6">DNA-binding NarL/FixJ family response regulator</fullName>
    </submittedName>
</protein>
<dbReference type="Pfam" id="PF00072">
    <property type="entry name" value="Response_reg"/>
    <property type="match status" value="1"/>
</dbReference>
<dbReference type="InterPro" id="IPR000792">
    <property type="entry name" value="Tscrpt_reg_LuxR_C"/>
</dbReference>
<evidence type="ECO:0000259" key="4">
    <source>
        <dbReference type="PROSITE" id="PS50043"/>
    </source>
</evidence>
<dbReference type="Gene3D" id="3.40.50.2300">
    <property type="match status" value="1"/>
</dbReference>
<proteinExistence type="predicted"/>
<dbReference type="PRINTS" id="PR00038">
    <property type="entry name" value="HTHLUXR"/>
</dbReference>
<feature type="modified residue" description="4-aspartylphosphate" evidence="3">
    <location>
        <position position="56"/>
    </location>
</feature>
<dbReference type="CDD" id="cd06170">
    <property type="entry name" value="LuxR_C_like"/>
    <property type="match status" value="1"/>
</dbReference>
<evidence type="ECO:0000313" key="7">
    <source>
        <dbReference type="Proteomes" id="UP000781958"/>
    </source>
</evidence>
<feature type="domain" description="HTH luxR-type" evidence="4">
    <location>
        <begin position="140"/>
        <end position="205"/>
    </location>
</feature>
<dbReference type="InterPro" id="IPR051015">
    <property type="entry name" value="EvgA-like"/>
</dbReference>
<dbReference type="RefSeq" id="WP_209767566.1">
    <property type="nucleotide sequence ID" value="NZ_JAGINP010000012.1"/>
</dbReference>
<evidence type="ECO:0000256" key="3">
    <source>
        <dbReference type="PROSITE-ProRule" id="PRU00169"/>
    </source>
</evidence>
<dbReference type="SUPFAM" id="SSF52172">
    <property type="entry name" value="CheY-like"/>
    <property type="match status" value="1"/>
</dbReference>
<dbReference type="CDD" id="cd17535">
    <property type="entry name" value="REC_NarL-like"/>
    <property type="match status" value="1"/>
</dbReference>
<dbReference type="PANTHER" id="PTHR45566:SF1">
    <property type="entry name" value="HTH-TYPE TRANSCRIPTIONAL REGULATOR YHJB-RELATED"/>
    <property type="match status" value="1"/>
</dbReference>
<dbReference type="InterPro" id="IPR001789">
    <property type="entry name" value="Sig_transdc_resp-reg_receiver"/>
</dbReference>
<evidence type="ECO:0000313" key="6">
    <source>
        <dbReference type="EMBL" id="MBP2293634.1"/>
    </source>
</evidence>
<keyword evidence="1 3" id="KW-0597">Phosphoprotein</keyword>
<sequence>MPLTILVADDHPLMRSALRQTITLGFDDAVVIEAARFDQIEPLLVESDVVDLIVLDLHMPGMSGFIGLMTLRADHAGIPVLVVSASEEPATIQRAIDCGASGFVPKSAPNAAIAEAVQAVLDGEIWMPPVADVPEDGAPPVQRIASLTPKELRVLAGIAVGKLNKQIAFELDVTEKTVKAHVTTILRKLGVHSRTQAAVLASQLALTTPPTEPEVSERPTGPA</sequence>
<gene>
    <name evidence="6" type="ORF">J2851_003418</name>
</gene>
<dbReference type="GO" id="GO:0003677">
    <property type="term" value="F:DNA binding"/>
    <property type="evidence" value="ECO:0007669"/>
    <property type="project" value="UniProtKB-KW"/>
</dbReference>
<dbReference type="PROSITE" id="PS50110">
    <property type="entry name" value="RESPONSE_REGULATORY"/>
    <property type="match status" value="1"/>
</dbReference>
<dbReference type="Pfam" id="PF00196">
    <property type="entry name" value="GerE"/>
    <property type="match status" value="1"/>
</dbReference>
<name>A0ABS4SM56_9PROT</name>
<evidence type="ECO:0000256" key="2">
    <source>
        <dbReference type="ARBA" id="ARBA00023125"/>
    </source>
</evidence>
<dbReference type="SMART" id="SM00448">
    <property type="entry name" value="REC"/>
    <property type="match status" value="1"/>
</dbReference>
<keyword evidence="7" id="KW-1185">Reference proteome</keyword>
<organism evidence="6 7">
    <name type="scientific">Azospirillum rugosum</name>
    <dbReference type="NCBI Taxonomy" id="416170"/>
    <lineage>
        <taxon>Bacteria</taxon>
        <taxon>Pseudomonadati</taxon>
        <taxon>Pseudomonadota</taxon>
        <taxon>Alphaproteobacteria</taxon>
        <taxon>Rhodospirillales</taxon>
        <taxon>Azospirillaceae</taxon>
        <taxon>Azospirillum</taxon>
    </lineage>
</organism>
<comment type="caution">
    <text evidence="6">The sequence shown here is derived from an EMBL/GenBank/DDBJ whole genome shotgun (WGS) entry which is preliminary data.</text>
</comment>
<dbReference type="InterPro" id="IPR011006">
    <property type="entry name" value="CheY-like_superfamily"/>
</dbReference>
<evidence type="ECO:0000256" key="1">
    <source>
        <dbReference type="ARBA" id="ARBA00022553"/>
    </source>
</evidence>
<dbReference type="SUPFAM" id="SSF46894">
    <property type="entry name" value="C-terminal effector domain of the bipartite response regulators"/>
    <property type="match status" value="1"/>
</dbReference>
<dbReference type="SMART" id="SM00421">
    <property type="entry name" value="HTH_LUXR"/>
    <property type="match status" value="1"/>
</dbReference>
<dbReference type="PANTHER" id="PTHR45566">
    <property type="entry name" value="HTH-TYPE TRANSCRIPTIONAL REGULATOR YHJB-RELATED"/>
    <property type="match status" value="1"/>
</dbReference>
<feature type="domain" description="Response regulatory" evidence="5">
    <location>
        <begin position="4"/>
        <end position="121"/>
    </location>
</feature>
<dbReference type="Proteomes" id="UP000781958">
    <property type="component" value="Unassembled WGS sequence"/>
</dbReference>
<accession>A0ABS4SM56</accession>
<dbReference type="InterPro" id="IPR016032">
    <property type="entry name" value="Sig_transdc_resp-reg_C-effctor"/>
</dbReference>
<dbReference type="PROSITE" id="PS50043">
    <property type="entry name" value="HTH_LUXR_2"/>
    <property type="match status" value="1"/>
</dbReference>
<reference evidence="6 7" key="1">
    <citation type="submission" date="2021-03" db="EMBL/GenBank/DDBJ databases">
        <title>Genomic Encyclopedia of Type Strains, Phase III (KMG-III): the genomes of soil and plant-associated and newly described type strains.</title>
        <authorList>
            <person name="Whitman W."/>
        </authorList>
    </citation>
    <scope>NUCLEOTIDE SEQUENCE [LARGE SCALE GENOMIC DNA]</scope>
    <source>
        <strain evidence="6 7">IMMIB AFH-6</strain>
    </source>
</reference>
<keyword evidence="2 6" id="KW-0238">DNA-binding</keyword>
<evidence type="ECO:0000259" key="5">
    <source>
        <dbReference type="PROSITE" id="PS50110"/>
    </source>
</evidence>
<dbReference type="EMBL" id="JAGINP010000012">
    <property type="protein sequence ID" value="MBP2293634.1"/>
    <property type="molecule type" value="Genomic_DNA"/>
</dbReference>
<dbReference type="InterPro" id="IPR058245">
    <property type="entry name" value="NreC/VraR/RcsB-like_REC"/>
</dbReference>